<dbReference type="Proteomes" id="UP000462865">
    <property type="component" value="Unassembled WGS sequence"/>
</dbReference>
<dbReference type="InterPro" id="IPR025517">
    <property type="entry name" value="DUF4405"/>
</dbReference>
<protein>
    <submittedName>
        <fullName evidence="4">DUF4405 domain-containing protein</fullName>
    </submittedName>
</protein>
<feature type="domain" description="Flavinylation-associated cytochrome" evidence="2">
    <location>
        <begin position="73"/>
        <end position="132"/>
    </location>
</feature>
<dbReference type="EMBL" id="QIBW01000002">
    <property type="protein sequence ID" value="ROT91715.1"/>
    <property type="molecule type" value="Genomic_DNA"/>
</dbReference>
<feature type="transmembrane region" description="Helical" evidence="1">
    <location>
        <begin position="7"/>
        <end position="27"/>
    </location>
</feature>
<reference evidence="4" key="3">
    <citation type="journal article" date="2019" name="Microbiol. Resour. Announc.">
        <title>Draft Genome Sequences of Type Strains of Gordonibacter faecihominis, Paraeggerthella hongkongensis, Parvibacter caecicola,Slackia equolifaciens, Slackia faecicanis, and Slackia isoflavoniconvertens.</title>
        <authorList>
            <person name="Danylec N."/>
            <person name="Stoll D.A."/>
            <person name="Dotsch A."/>
            <person name="Huch M."/>
        </authorList>
    </citation>
    <scope>NUCLEOTIDE SEQUENCE</scope>
    <source>
        <strain evidence="4">DSM 27213</strain>
    </source>
</reference>
<sequence length="150" mass="15950">MDARKNLGIDALALGIYAVAANPAFTGIAVHEWAGLGLAVVFVVHAAAHADWAADAVRSAWGEPSWARTGYLVLDALIVASFMVVTVSGLMVSGAVLQAFGLYAPGYYFWDPLHAVAAKVLLTLLLVHVVVHARWIVRMVRKGKGDGELD</sequence>
<dbReference type="AlphaFoldDB" id="A0A423UNE7"/>
<keyword evidence="1" id="KW-0472">Membrane</keyword>
<comment type="caution">
    <text evidence="4">The sequence shown here is derived from an EMBL/GenBank/DDBJ whole genome shotgun (WGS) entry which is preliminary data.</text>
</comment>
<keyword evidence="1" id="KW-0812">Transmembrane</keyword>
<dbReference type="Proteomes" id="UP000285258">
    <property type="component" value="Unassembled WGS sequence"/>
</dbReference>
<evidence type="ECO:0000256" key="1">
    <source>
        <dbReference type="SAM" id="Phobius"/>
    </source>
</evidence>
<reference evidence="5" key="1">
    <citation type="submission" date="2018-05" db="EMBL/GenBank/DDBJ databases">
        <title>Genome Sequencing of selected type strains of the family Eggerthellaceae.</title>
        <authorList>
            <person name="Danylec N."/>
            <person name="Stoll D.A."/>
            <person name="Doetsch A."/>
            <person name="Huch M."/>
        </authorList>
    </citation>
    <scope>NUCLEOTIDE SEQUENCE [LARGE SCALE GENOMIC DNA]</scope>
    <source>
        <strain evidence="5">DSM 27213</strain>
    </source>
</reference>
<evidence type="ECO:0000313" key="6">
    <source>
        <dbReference type="Proteomes" id="UP000462865"/>
    </source>
</evidence>
<accession>A0A423UNE7</accession>
<dbReference type="EMBL" id="WKZA01000079">
    <property type="protein sequence ID" value="MSA95876.1"/>
    <property type="molecule type" value="Genomic_DNA"/>
</dbReference>
<dbReference type="SUPFAM" id="SSF81342">
    <property type="entry name" value="Transmembrane di-heme cytochromes"/>
    <property type="match status" value="1"/>
</dbReference>
<dbReference type="RefSeq" id="WP_096228661.1">
    <property type="nucleotide sequence ID" value="NZ_BAABZN010000001.1"/>
</dbReference>
<evidence type="ECO:0000259" key="2">
    <source>
        <dbReference type="Pfam" id="PF14358"/>
    </source>
</evidence>
<evidence type="ECO:0000313" key="5">
    <source>
        <dbReference type="Proteomes" id="UP000285258"/>
    </source>
</evidence>
<proteinExistence type="predicted"/>
<dbReference type="GO" id="GO:0022904">
    <property type="term" value="P:respiratory electron transport chain"/>
    <property type="evidence" value="ECO:0007669"/>
    <property type="project" value="InterPro"/>
</dbReference>
<reference evidence="4" key="2">
    <citation type="journal article" date="2019" name="Int. J. Syst. Evol. Microbiol.">
        <title>Gordonibacter faecihominis is a later heterotypic synonym of Gordonibacter urolithinfaciens.</title>
        <authorList>
            <person name="Danylec N."/>
            <person name="Stoll D.A."/>
            <person name="Huch M."/>
        </authorList>
    </citation>
    <scope>NUCLEOTIDE SEQUENCE</scope>
    <source>
        <strain evidence="4">DSM 27213</strain>
    </source>
</reference>
<feature type="transmembrane region" description="Helical" evidence="1">
    <location>
        <begin position="71"/>
        <end position="96"/>
    </location>
</feature>
<dbReference type="GeneID" id="97354972"/>
<reference evidence="3 6" key="4">
    <citation type="journal article" date="2019" name="Nat. Med.">
        <title>A library of human gut bacterial isolates paired with longitudinal multiomics data enables mechanistic microbiome research.</title>
        <authorList>
            <person name="Poyet M."/>
            <person name="Groussin M."/>
            <person name="Gibbons S.M."/>
            <person name="Avila-Pacheco J."/>
            <person name="Jiang X."/>
            <person name="Kearney S.M."/>
            <person name="Perrotta A.R."/>
            <person name="Berdy B."/>
            <person name="Zhao S."/>
            <person name="Lieberman T.D."/>
            <person name="Swanson P.K."/>
            <person name="Smith M."/>
            <person name="Roesemann S."/>
            <person name="Alexander J.E."/>
            <person name="Rich S.A."/>
            <person name="Livny J."/>
            <person name="Vlamakis H."/>
            <person name="Clish C."/>
            <person name="Bullock K."/>
            <person name="Deik A."/>
            <person name="Scott J."/>
            <person name="Pierce K.A."/>
            <person name="Xavier R.J."/>
            <person name="Alm E.J."/>
        </authorList>
    </citation>
    <scope>NUCLEOTIDE SEQUENCE [LARGE SCALE GENOMIC DNA]</scope>
    <source>
        <strain evidence="3 6">BIOML-A1</strain>
    </source>
</reference>
<dbReference type="GO" id="GO:0016020">
    <property type="term" value="C:membrane"/>
    <property type="evidence" value="ECO:0007669"/>
    <property type="project" value="InterPro"/>
</dbReference>
<name>A0A423UNE7_9ACTN</name>
<gene>
    <name evidence="4" type="ORF">DMP12_03265</name>
    <name evidence="3" type="ORF">GKG38_12605</name>
</gene>
<dbReference type="Pfam" id="PF14358">
    <property type="entry name" value="DUF4405"/>
    <property type="match status" value="1"/>
</dbReference>
<dbReference type="InterPro" id="IPR016174">
    <property type="entry name" value="Di-haem_cyt_TM"/>
</dbReference>
<organism evidence="4 5">
    <name type="scientific">Gordonibacter urolithinfaciens</name>
    <dbReference type="NCBI Taxonomy" id="1335613"/>
    <lineage>
        <taxon>Bacteria</taxon>
        <taxon>Bacillati</taxon>
        <taxon>Actinomycetota</taxon>
        <taxon>Coriobacteriia</taxon>
        <taxon>Eggerthellales</taxon>
        <taxon>Eggerthellaceae</taxon>
        <taxon>Gordonibacter</taxon>
    </lineage>
</organism>
<keyword evidence="1" id="KW-1133">Transmembrane helix</keyword>
<feature type="transmembrane region" description="Helical" evidence="1">
    <location>
        <begin position="33"/>
        <end position="50"/>
    </location>
</feature>
<evidence type="ECO:0000313" key="3">
    <source>
        <dbReference type="EMBL" id="MSA95876.1"/>
    </source>
</evidence>
<evidence type="ECO:0000313" key="4">
    <source>
        <dbReference type="EMBL" id="ROT91715.1"/>
    </source>
</evidence>
<feature type="transmembrane region" description="Helical" evidence="1">
    <location>
        <begin position="116"/>
        <end position="137"/>
    </location>
</feature>